<evidence type="ECO:0008006" key="4">
    <source>
        <dbReference type="Google" id="ProtNLM"/>
    </source>
</evidence>
<organism evidence="2 3">
    <name type="scientific">Nocardioides hwasunensis</name>
    <dbReference type="NCBI Taxonomy" id="397258"/>
    <lineage>
        <taxon>Bacteria</taxon>
        <taxon>Bacillati</taxon>
        <taxon>Actinomycetota</taxon>
        <taxon>Actinomycetes</taxon>
        <taxon>Propionibacteriales</taxon>
        <taxon>Nocardioidaceae</taxon>
        <taxon>Nocardioides</taxon>
    </lineage>
</organism>
<reference evidence="2 3" key="1">
    <citation type="submission" date="2020-09" db="EMBL/GenBank/DDBJ databases">
        <title>novel species in genus Nocardioides.</title>
        <authorList>
            <person name="Zhang G."/>
        </authorList>
    </citation>
    <scope>NUCLEOTIDE SEQUENCE [LARGE SCALE GENOMIC DNA]</scope>
    <source>
        <strain evidence="2 3">19197</strain>
    </source>
</reference>
<name>A0ABR8ME86_9ACTN</name>
<dbReference type="RefSeq" id="WP_191197844.1">
    <property type="nucleotide sequence ID" value="NZ_BAAAPA010000002.1"/>
</dbReference>
<keyword evidence="1" id="KW-0732">Signal</keyword>
<dbReference type="EMBL" id="JACXYY010000001">
    <property type="protein sequence ID" value="MBD3913531.1"/>
    <property type="molecule type" value="Genomic_DNA"/>
</dbReference>
<evidence type="ECO:0000256" key="1">
    <source>
        <dbReference type="SAM" id="SignalP"/>
    </source>
</evidence>
<dbReference type="SUPFAM" id="SSF75011">
    <property type="entry name" value="3-carboxy-cis,cis-mucoante lactonizing enzyme"/>
    <property type="match status" value="1"/>
</dbReference>
<gene>
    <name evidence="2" type="ORF">IEZ25_02795</name>
</gene>
<accession>A0ABR8ME86</accession>
<protein>
    <recommendedName>
        <fullName evidence="4">WD40 repeat domain-containing protein</fullName>
    </recommendedName>
</protein>
<comment type="caution">
    <text evidence="2">The sequence shown here is derived from an EMBL/GenBank/DDBJ whole genome shotgun (WGS) entry which is preliminary data.</text>
</comment>
<evidence type="ECO:0000313" key="3">
    <source>
        <dbReference type="Proteomes" id="UP000649289"/>
    </source>
</evidence>
<dbReference type="Proteomes" id="UP000649289">
    <property type="component" value="Unassembled WGS sequence"/>
</dbReference>
<feature type="chain" id="PRO_5046109133" description="WD40 repeat domain-containing protein" evidence="1">
    <location>
        <begin position="30"/>
        <end position="451"/>
    </location>
</feature>
<sequence>MQKLRRLPLAVAAALLVSATLAVSSSAAAPESWGALQEADGHGLAVALDGEQTALISVGGSDEATVYDQRRAGDGSVGAPVEVMTVAGADHCRPVEAASADGNLAVAVECQRTTDLEDPPTRLVELVWTGDDGWAWRVQPEGELGSLDWSPGGQFALFTSNSQYGRPHHLTSYHPDLGWRDLTRRERGLTGDTMIAAVDDSGDAVALRGAGFEDKPGYWFGGRLRIETYDAARRTWTTRVTRRYPDGGVHPTGLDLDGGRIAATVVESRSTGRLDSRDSRVVVLSGRPGDPRVWAPRRWSRQVVTSSAAITGQEVAVVAWQAVDRGRTARPRVATWVPRRPQPRVRSLAGATTLTDATVSGDTMDLAVSAGGRGVVAWVAHTRGARQSSVEVTSFQVGRDGHLRHPVAATWSQPVGATVAVTSGDTSSAVTIGRVIAQFYPAPETRFAVIG</sequence>
<keyword evidence="3" id="KW-1185">Reference proteome</keyword>
<evidence type="ECO:0000313" key="2">
    <source>
        <dbReference type="EMBL" id="MBD3913531.1"/>
    </source>
</evidence>
<feature type="signal peptide" evidence="1">
    <location>
        <begin position="1"/>
        <end position="29"/>
    </location>
</feature>
<proteinExistence type="predicted"/>